<accession>A0ACB6QYS7</accession>
<reference evidence="1" key="1">
    <citation type="journal article" date="2020" name="Stud. Mycol.">
        <title>101 Dothideomycetes genomes: a test case for predicting lifestyles and emergence of pathogens.</title>
        <authorList>
            <person name="Haridas S."/>
            <person name="Albert R."/>
            <person name="Binder M."/>
            <person name="Bloem J."/>
            <person name="Labutti K."/>
            <person name="Salamov A."/>
            <person name="Andreopoulos B."/>
            <person name="Baker S."/>
            <person name="Barry K."/>
            <person name="Bills G."/>
            <person name="Bluhm B."/>
            <person name="Cannon C."/>
            <person name="Castanera R."/>
            <person name="Culley D."/>
            <person name="Daum C."/>
            <person name="Ezra D."/>
            <person name="Gonzalez J."/>
            <person name="Henrissat B."/>
            <person name="Kuo A."/>
            <person name="Liang C."/>
            <person name="Lipzen A."/>
            <person name="Lutzoni F."/>
            <person name="Magnuson J."/>
            <person name="Mondo S."/>
            <person name="Nolan M."/>
            <person name="Ohm R."/>
            <person name="Pangilinan J."/>
            <person name="Park H.-J."/>
            <person name="Ramirez L."/>
            <person name="Alfaro M."/>
            <person name="Sun H."/>
            <person name="Tritt A."/>
            <person name="Yoshinaga Y."/>
            <person name="Zwiers L.-H."/>
            <person name="Turgeon B."/>
            <person name="Goodwin S."/>
            <person name="Spatafora J."/>
            <person name="Crous P."/>
            <person name="Grigoriev I."/>
        </authorList>
    </citation>
    <scope>NUCLEOTIDE SEQUENCE</scope>
    <source>
        <strain evidence="1">ATCC 200398</strain>
    </source>
</reference>
<gene>
    <name evidence="1" type="ORF">BDR25DRAFT_367984</name>
</gene>
<evidence type="ECO:0000313" key="1">
    <source>
        <dbReference type="EMBL" id="KAF2471230.1"/>
    </source>
</evidence>
<sequence>MALTIILQCLGTLAAFGAGTARPLMTIIFGELVNAYNDTSDKEVLNHLKNVVDKKVFILLILFLGQWVLVFTYGSLFSIAALRYTVNLRASYLKAFISQDIEEAKESKAATDLSSNIGVIEDAISEKLGTVLQALATVVSSFIIAFLRSWKLALVLSTSIFFLIFKDLITSLLDARIEKKCQNVALQAAELAEECFTGIRTIASCCAEEKVNAQYERILDQVKKEELRKSSIPAIQYSVSAFVIHAVYSLSFWYGTKLLSREEIDSGGSILIVLLCMNSATNALRSLIPTYSILAKGKAAHASLMRVINAVPRLNPFSTEGLVLDALYSRIKFQDVEFSYPSRPSVKILNRLNLTLGAGKTTAIIGASGSGKSTLVSLLERWYDAQSGCIQINGVDIRSYNLKSLRSNIRVVQQDSVLFNDSVFNNVAYGLIGSELYDMSDNDKRRLVVKVCKDVQAHDFIQQLPQGYNTIVGIRGSLLSGGQRQRIAIARALISNPVILIFDEATSSLDAESECLVQAAIDRVSRGRTTLTIAHKLATIKRADRIVLLKNGVVSEERTHESLLRTSDAYLKIWIAQNLTLEGRWSQDLRKSDDSDVSASRGFDSDPENDLKRNKVTDGSEIVGVDMTEEYSMSFMETSKRVIKASPLLQFIFYSSFIVCFVAGLVYPADSIVFGETLTSWQKHGSQMVQAINFWSLMFFILGIVGFFAFFSVGSLSSIGGTITARIYRGKYFGALVEQPASFFDKDIHTPGFLVARLSTDPSYLQGFVTVLSSLAVSVINLGSFLILAPIFSWRFALVAMFGTLPVIIIASFLRVRSQIRKNKSLSEPLMDSAQYAAEVIANIRTVSSFAMEGEVCRTMERKMESSLPAFYRSLLVTMPLFALSQSGNLLGMTLSFWWSGHLLADHKITAMQIWIVFNAVVTGADAAGEFFGSTASIVHARSACGRISRLDSKRSQILESSKNDKEKLGCGSIDFDSVCFSYPNTVSQPVLQDVSFRVPQGQTVAIVGPSGSGKSTIISLLERFYNPSHGNIQVGGAPLSSLSALTYRSNVSLVSQETHLFEGTVRENILLGVPEEEGSQDLLVQAAREANIHDFIMSLPEGYDTPCGKKGMAFSGGQRQRLAIARALVRNPTILLLDEATSALDSSSELEVKTALKNASVGRTTVAVAHRLSTIQDADSIFVLVNGSIVEKGSHAELISLKGAYWTMCQRQNLD</sequence>
<proteinExistence type="predicted"/>
<evidence type="ECO:0000313" key="2">
    <source>
        <dbReference type="Proteomes" id="UP000799755"/>
    </source>
</evidence>
<organism evidence="1 2">
    <name type="scientific">Lindgomyces ingoldianus</name>
    <dbReference type="NCBI Taxonomy" id="673940"/>
    <lineage>
        <taxon>Eukaryota</taxon>
        <taxon>Fungi</taxon>
        <taxon>Dikarya</taxon>
        <taxon>Ascomycota</taxon>
        <taxon>Pezizomycotina</taxon>
        <taxon>Dothideomycetes</taxon>
        <taxon>Pleosporomycetidae</taxon>
        <taxon>Pleosporales</taxon>
        <taxon>Lindgomycetaceae</taxon>
        <taxon>Lindgomyces</taxon>
    </lineage>
</organism>
<keyword evidence="2" id="KW-1185">Reference proteome</keyword>
<dbReference type="Proteomes" id="UP000799755">
    <property type="component" value="Unassembled WGS sequence"/>
</dbReference>
<dbReference type="EMBL" id="MU003505">
    <property type="protein sequence ID" value="KAF2471230.1"/>
    <property type="molecule type" value="Genomic_DNA"/>
</dbReference>
<comment type="caution">
    <text evidence="1">The sequence shown here is derived from an EMBL/GenBank/DDBJ whole genome shotgun (WGS) entry which is preliminary data.</text>
</comment>
<protein>
    <submittedName>
        <fullName evidence="1">ABC transporter-like protein</fullName>
    </submittedName>
</protein>
<name>A0ACB6QYS7_9PLEO</name>